<evidence type="ECO:0000256" key="1">
    <source>
        <dbReference type="SAM" id="MobiDB-lite"/>
    </source>
</evidence>
<evidence type="ECO:0000313" key="4">
    <source>
        <dbReference type="Proteomes" id="UP000027195"/>
    </source>
</evidence>
<accession>A0A067M787</accession>
<sequence length="806" mass="90675">MPSSPPEPLENPIHDGIEDGVAMDCDLNEPLSSSPMPLDEPLPDTPTISFPFLSHLGLSPSLLNITPPRVSHFSIPRLDNGIPPLELPPAHEPTSSPPRDLEATPHSHATPPQISSSSPLPPSSPIQSPLPSPVPITPSPVHAALASPAPLPLTEGQKIDAIFELITLYFGSLGLFLIAVFSSTAYGRHRGQFCRTHLLTVLGILWNYDTGRKYLLPWALQRVGDDLWKELQRFGKRLVVGYKKITRAFLKNYSISRLSEWLARDAPHFCSLFSVLLTRVRDGMDVDEESDDDDSVINDKDMITTFIACVIARTRGRKQNAFQWIIGLYLYASSCKKRTINLLSRLGVSVSHSSLLRAFDSFSADVRTFIKAAVTLPFLVVCDNININARVVEQRITNSNAYQSGTAATLLPIWGEYPPSSSAHDRVYVEPRPNQPIPPLRIEDLMIPPEKVTEMNEYFKHLLLVILFEHGGKYFSGCKPHLQPPPPIHQIPLHKTERFPLETVNIEEVSREGNINILHDVYVRQLGLSPDTIPSSTHYVHGDLLTVQRLQSAHLGKLNQSDPAVLYRHNADLHRKNISLNKNLRYHQGLDLVLVSLYARVLTMWIQAAGFATLDAFASSKPTMAQLVAIRDKIWSDWLSPRVLDKLRRQRDEKADHVLYGSLVFVRDALLLMTFNESVRIADTGRIFDVLGYWGFMFKAAGNGHYAKELLAMRRCFLVQPKAVTQLILDNWLVNIEGRVRKWIPVDLLQEYMVKWIKAVYSPDGSNFDWELLKKLSVVIVDFRKHITNVEQELQAAYTLTGHTSP</sequence>
<gene>
    <name evidence="3" type="ORF">BOTBODRAFT_147267</name>
</gene>
<keyword evidence="4" id="KW-1185">Reference proteome</keyword>
<dbReference type="Pfam" id="PF20231">
    <property type="entry name" value="DUF6589"/>
    <property type="match status" value="1"/>
</dbReference>
<dbReference type="STRING" id="930990.A0A067M787"/>
<protein>
    <recommendedName>
        <fullName evidence="2">DUF6589 domain-containing protein</fullName>
    </recommendedName>
</protein>
<organism evidence="3 4">
    <name type="scientific">Botryobasidium botryosum (strain FD-172 SS1)</name>
    <dbReference type="NCBI Taxonomy" id="930990"/>
    <lineage>
        <taxon>Eukaryota</taxon>
        <taxon>Fungi</taxon>
        <taxon>Dikarya</taxon>
        <taxon>Basidiomycota</taxon>
        <taxon>Agaricomycotina</taxon>
        <taxon>Agaricomycetes</taxon>
        <taxon>Cantharellales</taxon>
        <taxon>Botryobasidiaceae</taxon>
        <taxon>Botryobasidium</taxon>
    </lineage>
</organism>
<feature type="domain" description="DUF6589" evidence="2">
    <location>
        <begin position="553"/>
        <end position="803"/>
    </location>
</feature>
<dbReference type="AlphaFoldDB" id="A0A067M787"/>
<dbReference type="EMBL" id="KL198059">
    <property type="protein sequence ID" value="KDQ11399.1"/>
    <property type="molecule type" value="Genomic_DNA"/>
</dbReference>
<dbReference type="HOGENOM" id="CLU_349488_0_0_1"/>
<feature type="region of interest" description="Disordered" evidence="1">
    <location>
        <begin position="1"/>
        <end position="46"/>
    </location>
</feature>
<evidence type="ECO:0000259" key="2">
    <source>
        <dbReference type="Pfam" id="PF20231"/>
    </source>
</evidence>
<feature type="compositionally biased region" description="Pro residues" evidence="1">
    <location>
        <begin position="119"/>
        <end position="133"/>
    </location>
</feature>
<feature type="region of interest" description="Disordered" evidence="1">
    <location>
        <begin position="82"/>
        <end position="133"/>
    </location>
</feature>
<proteinExistence type="predicted"/>
<dbReference type="InterPro" id="IPR046496">
    <property type="entry name" value="DUF6589"/>
</dbReference>
<dbReference type="Proteomes" id="UP000027195">
    <property type="component" value="Unassembled WGS sequence"/>
</dbReference>
<evidence type="ECO:0000313" key="3">
    <source>
        <dbReference type="EMBL" id="KDQ11399.1"/>
    </source>
</evidence>
<reference evidence="4" key="1">
    <citation type="journal article" date="2014" name="Proc. Natl. Acad. Sci. U.S.A.">
        <title>Extensive sampling of basidiomycete genomes demonstrates inadequacy of the white-rot/brown-rot paradigm for wood decay fungi.</title>
        <authorList>
            <person name="Riley R."/>
            <person name="Salamov A.A."/>
            <person name="Brown D.W."/>
            <person name="Nagy L.G."/>
            <person name="Floudas D."/>
            <person name="Held B.W."/>
            <person name="Levasseur A."/>
            <person name="Lombard V."/>
            <person name="Morin E."/>
            <person name="Otillar R."/>
            <person name="Lindquist E.A."/>
            <person name="Sun H."/>
            <person name="LaButti K.M."/>
            <person name="Schmutz J."/>
            <person name="Jabbour D."/>
            <person name="Luo H."/>
            <person name="Baker S.E."/>
            <person name="Pisabarro A.G."/>
            <person name="Walton J.D."/>
            <person name="Blanchette R.A."/>
            <person name="Henrissat B."/>
            <person name="Martin F."/>
            <person name="Cullen D."/>
            <person name="Hibbett D.S."/>
            <person name="Grigoriev I.V."/>
        </authorList>
    </citation>
    <scope>NUCLEOTIDE SEQUENCE [LARGE SCALE GENOMIC DNA]</scope>
    <source>
        <strain evidence="4">FD-172 SS1</strain>
    </source>
</reference>
<dbReference type="InParanoid" id="A0A067M787"/>
<name>A0A067M787_BOTB1</name>
<dbReference type="OrthoDB" id="3040861at2759"/>